<evidence type="ECO:0000256" key="4">
    <source>
        <dbReference type="ARBA" id="ARBA00012588"/>
    </source>
</evidence>
<dbReference type="PANTHER" id="PTHR46083">
    <property type="match status" value="1"/>
</dbReference>
<dbReference type="OrthoDB" id="2018403at2759"/>
<keyword evidence="6" id="KW-0808">Transferase</keyword>
<evidence type="ECO:0000313" key="13">
    <source>
        <dbReference type="Proteomes" id="UP000250235"/>
    </source>
</evidence>
<dbReference type="NCBIfam" id="TIGR02095">
    <property type="entry name" value="glgA"/>
    <property type="match status" value="1"/>
</dbReference>
<protein>
    <recommendedName>
        <fullName evidence="4">starch synthase</fullName>
        <ecNumber evidence="4">2.4.1.21</ecNumber>
    </recommendedName>
</protein>
<dbReference type="EC" id="2.4.1.21" evidence="4"/>
<dbReference type="Pfam" id="PF08323">
    <property type="entry name" value="Glyco_transf_5"/>
    <property type="match status" value="1"/>
</dbReference>
<comment type="similarity">
    <text evidence="3">Belongs to the glycosyltransferase 1 family. Bacterial/plant glycogen synthase subfamily.</text>
</comment>
<dbReference type="GO" id="GO:0009011">
    <property type="term" value="F:alpha-1,4-glucan glucosyltransferase (ADP-glucose donor) activity"/>
    <property type="evidence" value="ECO:0007669"/>
    <property type="project" value="UniProtKB-EC"/>
</dbReference>
<feature type="coiled-coil region" evidence="9">
    <location>
        <begin position="104"/>
        <end position="183"/>
    </location>
</feature>
<name>A0A2Z7CU42_9LAMI</name>
<keyword evidence="9" id="KW-0175">Coiled coil</keyword>
<evidence type="ECO:0000256" key="8">
    <source>
        <dbReference type="ARBA" id="ARBA00022946"/>
    </source>
</evidence>
<keyword evidence="8" id="KW-0809">Transit peptide</keyword>
<dbReference type="GO" id="GO:0019252">
    <property type="term" value="P:starch biosynthetic process"/>
    <property type="evidence" value="ECO:0007669"/>
    <property type="project" value="UniProtKB-UniPathway"/>
</dbReference>
<proteinExistence type="inferred from homology"/>
<evidence type="ECO:0000256" key="9">
    <source>
        <dbReference type="SAM" id="Coils"/>
    </source>
</evidence>
<dbReference type="Proteomes" id="UP000250235">
    <property type="component" value="Unassembled WGS sequence"/>
</dbReference>
<evidence type="ECO:0000259" key="11">
    <source>
        <dbReference type="Pfam" id="PF08323"/>
    </source>
</evidence>
<feature type="coiled-coil region" evidence="9">
    <location>
        <begin position="372"/>
        <end position="399"/>
    </location>
</feature>
<dbReference type="HAMAP" id="MF_00484">
    <property type="entry name" value="Glycogen_synth"/>
    <property type="match status" value="1"/>
</dbReference>
<feature type="region of interest" description="Disordered" evidence="10">
    <location>
        <begin position="62"/>
        <end position="86"/>
    </location>
</feature>
<dbReference type="UniPathway" id="UPA00152"/>
<dbReference type="AlphaFoldDB" id="A0A2Z7CU42"/>
<evidence type="ECO:0000256" key="3">
    <source>
        <dbReference type="ARBA" id="ARBA00010281"/>
    </source>
</evidence>
<dbReference type="InterPro" id="IPR011835">
    <property type="entry name" value="GS/SS"/>
</dbReference>
<dbReference type="EMBL" id="KQ992470">
    <property type="protein sequence ID" value="KZV50323.1"/>
    <property type="molecule type" value="Genomic_DNA"/>
</dbReference>
<sequence>MQNKKQNAKKFNVDRPPTNLKFRPNGGNDSDSNNSSKDSTVLSNSETDLKGGITIAVESKHLKEKEDTDSPAINEDPMINTLPSNNITPVSTKSDGEQLSGVHLQDLIGMIRNAEKNVQLLNLARVRALEDLAKIIEEKEALQTEINVLEMKLAETDGRLKMAAQEKIRVEVLEDQLEKLRSELSIRGSSMEHARDMNSAVSASQSDAVNYFSQELELLRAENMSLKDELELLKGDLVNIRETGHRIQMLEQERYSLESSLKDFEFKLAASQEDVSNISSLKLECKSLYEKVDSLQELFDNTTKHTDEAFKVLQQNQELRKKVDQLEESLSEANLYRLSTEKMQQYGVLMQQKIKLLEERLQKSDADIHSYVQLYQDSMKEFQDTLSNLKERIDKRAEDESVQDKPSEFWSNLLLMVDGWFLEKKILADEARLLREMIWNREGRICDAYLSSKEMNETEIITTFLRLVGGLGDVLTGLSKALQKKGHLVEIVLPKYDCMNYELIRDFKALDVAVESYFDGRLFKNKIWVGTVEGLPVYFIEPHHPSKFFWRGQFYGEHDDFKRFSFFSRAALELLLQAGKRPDIVHCHDWQTAFVAPLYWDLYVPKGLSSARICFTCHNFAYQGNAPASELASCGLDVHQLNRQDRMQDNSSRDRVNAVKGAIVFSNIVTTVSPTYAQEMLTPEGGCGLHPTLNLHSKKFVGILNGIDAEAWNPATDRFLKVQYHAHDIEGKAENKEGLRRYLGMTSASGDQPLVACITRLVPQKGVHLIRHALFRTLELGGQFILLVWIMALGILLMREFEEIGNHFRDHEHARLLLKYDESLSHLIYAASDMFIIPSLFEPCGLTQMIAMRYGSIPIARKTGGLNDSVFDLDDNSIPVQYRNGFTFLTADEQAFNSALERAFYHYKNNVDEWKQLVQKVMTIDFSWDSSALLYEELYMKSVTRAKTANRS</sequence>
<evidence type="ECO:0000256" key="2">
    <source>
        <dbReference type="ARBA" id="ARBA00004727"/>
    </source>
</evidence>
<dbReference type="CDD" id="cd03791">
    <property type="entry name" value="GT5_Glycogen_synthase_DULL1-like"/>
    <property type="match status" value="1"/>
</dbReference>
<evidence type="ECO:0000256" key="6">
    <source>
        <dbReference type="ARBA" id="ARBA00022679"/>
    </source>
</evidence>
<feature type="region of interest" description="Disordered" evidence="10">
    <location>
        <begin position="1"/>
        <end position="47"/>
    </location>
</feature>
<accession>A0A2Z7CU42</accession>
<dbReference type="FunFam" id="3.40.50.2000:FF:000260">
    <property type="entry name" value="Starch synthase, chloroplastic/amyloplastic"/>
    <property type="match status" value="1"/>
</dbReference>
<keyword evidence="5" id="KW-0328">Glycosyltransferase</keyword>
<comment type="pathway">
    <text evidence="2">Glycan biosynthesis; starch biosynthesis.</text>
</comment>
<dbReference type="PANTHER" id="PTHR46083:SF2">
    <property type="entry name" value="STARCH SYNTHASE 4, CHLOROPLASTIC_AMYLOPLASTIC-RELATED"/>
    <property type="match status" value="1"/>
</dbReference>
<evidence type="ECO:0000256" key="1">
    <source>
        <dbReference type="ARBA" id="ARBA00001478"/>
    </source>
</evidence>
<evidence type="ECO:0000256" key="7">
    <source>
        <dbReference type="ARBA" id="ARBA00022922"/>
    </source>
</evidence>
<keyword evidence="13" id="KW-1185">Reference proteome</keyword>
<comment type="catalytic activity">
    <reaction evidence="1">
        <text>[(1-&gt;4)-alpha-D-glucosyl](n) + ADP-alpha-D-glucose = [(1-&gt;4)-alpha-D-glucosyl](n+1) + ADP + H(+)</text>
        <dbReference type="Rhea" id="RHEA:18189"/>
        <dbReference type="Rhea" id="RHEA-COMP:9584"/>
        <dbReference type="Rhea" id="RHEA-COMP:9587"/>
        <dbReference type="ChEBI" id="CHEBI:15378"/>
        <dbReference type="ChEBI" id="CHEBI:15444"/>
        <dbReference type="ChEBI" id="CHEBI:57498"/>
        <dbReference type="ChEBI" id="CHEBI:456216"/>
        <dbReference type="EC" id="2.4.1.21"/>
    </reaction>
</comment>
<dbReference type="Gene3D" id="3.40.50.2000">
    <property type="entry name" value="Glycogen Phosphorylase B"/>
    <property type="match status" value="2"/>
</dbReference>
<keyword evidence="7" id="KW-0750">Starch biosynthesis</keyword>
<dbReference type="NCBIfam" id="NF001905">
    <property type="entry name" value="PRK00654.2-4"/>
    <property type="match status" value="1"/>
</dbReference>
<evidence type="ECO:0000256" key="5">
    <source>
        <dbReference type="ARBA" id="ARBA00022676"/>
    </source>
</evidence>
<feature type="coiled-coil region" evidence="9">
    <location>
        <begin position="278"/>
        <end position="336"/>
    </location>
</feature>
<reference evidence="12 13" key="1">
    <citation type="journal article" date="2015" name="Proc. Natl. Acad. Sci. U.S.A.">
        <title>The resurrection genome of Boea hygrometrica: A blueprint for survival of dehydration.</title>
        <authorList>
            <person name="Xiao L."/>
            <person name="Yang G."/>
            <person name="Zhang L."/>
            <person name="Yang X."/>
            <person name="Zhao S."/>
            <person name="Ji Z."/>
            <person name="Zhou Q."/>
            <person name="Hu M."/>
            <person name="Wang Y."/>
            <person name="Chen M."/>
            <person name="Xu Y."/>
            <person name="Jin H."/>
            <person name="Xiao X."/>
            <person name="Hu G."/>
            <person name="Bao F."/>
            <person name="Hu Y."/>
            <person name="Wan P."/>
            <person name="Li L."/>
            <person name="Deng X."/>
            <person name="Kuang T."/>
            <person name="Xiang C."/>
            <person name="Zhu J.K."/>
            <person name="Oliver M.J."/>
            <person name="He Y."/>
        </authorList>
    </citation>
    <scope>NUCLEOTIDE SEQUENCE [LARGE SCALE GENOMIC DNA]</scope>
    <source>
        <strain evidence="13">cv. XS01</strain>
    </source>
</reference>
<organism evidence="12 13">
    <name type="scientific">Dorcoceras hygrometricum</name>
    <dbReference type="NCBI Taxonomy" id="472368"/>
    <lineage>
        <taxon>Eukaryota</taxon>
        <taxon>Viridiplantae</taxon>
        <taxon>Streptophyta</taxon>
        <taxon>Embryophyta</taxon>
        <taxon>Tracheophyta</taxon>
        <taxon>Spermatophyta</taxon>
        <taxon>Magnoliopsida</taxon>
        <taxon>eudicotyledons</taxon>
        <taxon>Gunneridae</taxon>
        <taxon>Pentapetalae</taxon>
        <taxon>asterids</taxon>
        <taxon>lamiids</taxon>
        <taxon>Lamiales</taxon>
        <taxon>Gesneriaceae</taxon>
        <taxon>Didymocarpoideae</taxon>
        <taxon>Trichosporeae</taxon>
        <taxon>Loxocarpinae</taxon>
        <taxon>Dorcoceras</taxon>
    </lineage>
</organism>
<evidence type="ECO:0000313" key="12">
    <source>
        <dbReference type="EMBL" id="KZV50323.1"/>
    </source>
</evidence>
<evidence type="ECO:0000256" key="10">
    <source>
        <dbReference type="SAM" id="MobiDB-lite"/>
    </source>
</evidence>
<feature type="domain" description="Starch synthase catalytic" evidence="11">
    <location>
        <begin position="468"/>
        <end position="694"/>
    </location>
</feature>
<feature type="coiled-coil region" evidence="9">
    <location>
        <begin position="209"/>
        <end position="243"/>
    </location>
</feature>
<dbReference type="SUPFAM" id="SSF53756">
    <property type="entry name" value="UDP-Glycosyltransferase/glycogen phosphorylase"/>
    <property type="match status" value="1"/>
</dbReference>
<dbReference type="InterPro" id="IPR013534">
    <property type="entry name" value="Starch_synth_cat_dom"/>
</dbReference>
<gene>
    <name evidence="12" type="ORF">F511_39466</name>
</gene>
<dbReference type="GO" id="GO:0004373">
    <property type="term" value="F:alpha-1,4-glucan glucosyltransferase (UDP-glucose donor) activity"/>
    <property type="evidence" value="ECO:0007669"/>
    <property type="project" value="InterPro"/>
</dbReference>
<feature type="compositionally biased region" description="Polar residues" evidence="10">
    <location>
        <begin position="37"/>
        <end position="46"/>
    </location>
</feature>
<feature type="compositionally biased region" description="Low complexity" evidence="10">
    <location>
        <begin position="25"/>
        <end position="36"/>
    </location>
</feature>